<dbReference type="PANTHER" id="PTHR24305:SF232">
    <property type="entry name" value="P450, PUTATIVE (EUROFUNG)-RELATED"/>
    <property type="match status" value="1"/>
</dbReference>
<keyword evidence="6" id="KW-1133">Transmembrane helix</keyword>
<dbReference type="EMBL" id="JAJHUN010000001">
    <property type="protein sequence ID" value="KAJ4165450.1"/>
    <property type="molecule type" value="Genomic_DNA"/>
</dbReference>
<dbReference type="GeneID" id="80894241"/>
<evidence type="ECO:0000256" key="3">
    <source>
        <dbReference type="ARBA" id="ARBA00022617"/>
    </source>
</evidence>
<comment type="caution">
    <text evidence="7">The sequence shown here is derived from an EMBL/GenBank/DDBJ whole genome shotgun (WGS) entry which is preliminary data.</text>
</comment>
<keyword evidence="3" id="KW-0349">Heme</keyword>
<protein>
    <submittedName>
        <fullName evidence="7">Uncharacterized protein</fullName>
    </submittedName>
</protein>
<dbReference type="InterPro" id="IPR050121">
    <property type="entry name" value="Cytochrome_P450_monoxygenase"/>
</dbReference>
<keyword evidence="5" id="KW-0408">Iron</keyword>
<dbReference type="SUPFAM" id="SSF48264">
    <property type="entry name" value="Cytochrome P450"/>
    <property type="match status" value="1"/>
</dbReference>
<proteinExistence type="inferred from homology"/>
<dbReference type="Proteomes" id="UP001144673">
    <property type="component" value="Chromosome 1"/>
</dbReference>
<keyword evidence="6" id="KW-0472">Membrane</keyword>
<comment type="cofactor">
    <cofactor evidence="1">
        <name>heme</name>
        <dbReference type="ChEBI" id="CHEBI:30413"/>
    </cofactor>
</comment>
<reference evidence="7" key="1">
    <citation type="journal article" date="2023" name="Access Microbiol">
        <title>De-novo genome assembly for Akanthomyces muscarius, a biocontrol agent of insect agricultural pests.</title>
        <authorList>
            <person name="Erdos Z."/>
            <person name="Studholme D.J."/>
            <person name="Raymond B."/>
            <person name="Sharma M."/>
        </authorList>
    </citation>
    <scope>NUCLEOTIDE SEQUENCE</scope>
    <source>
        <strain evidence="7">Ve6</strain>
    </source>
</reference>
<dbReference type="GO" id="GO:0005506">
    <property type="term" value="F:iron ion binding"/>
    <property type="evidence" value="ECO:0007669"/>
    <property type="project" value="InterPro"/>
</dbReference>
<keyword evidence="4" id="KW-0479">Metal-binding</keyword>
<evidence type="ECO:0000256" key="1">
    <source>
        <dbReference type="ARBA" id="ARBA00001971"/>
    </source>
</evidence>
<feature type="transmembrane region" description="Helical" evidence="6">
    <location>
        <begin position="20"/>
        <end position="41"/>
    </location>
</feature>
<accession>A0A9W8QQ46</accession>
<dbReference type="AlphaFoldDB" id="A0A9W8QQ46"/>
<evidence type="ECO:0000313" key="7">
    <source>
        <dbReference type="EMBL" id="KAJ4165450.1"/>
    </source>
</evidence>
<dbReference type="InterPro" id="IPR036396">
    <property type="entry name" value="Cyt_P450_sf"/>
</dbReference>
<sequence length="126" mass="13969">MDIQIGAVSAKAFLVLRHALGATAVTLLTLLIAIITHRLFLGPLSRIPGPRLAALSNLWYARHARNGSTAAMAKQLHRQYGPAVRVGPKEVWFNTKEAYDQIYTSAVQAREHADMKSPTSIWPRRL</sequence>
<gene>
    <name evidence="7" type="ORF">LMH87_007082</name>
</gene>
<dbReference type="RefSeq" id="XP_056060365.1">
    <property type="nucleotide sequence ID" value="XM_056192113.1"/>
</dbReference>
<dbReference type="GO" id="GO:0020037">
    <property type="term" value="F:heme binding"/>
    <property type="evidence" value="ECO:0007669"/>
    <property type="project" value="InterPro"/>
</dbReference>
<evidence type="ECO:0000313" key="8">
    <source>
        <dbReference type="Proteomes" id="UP001144673"/>
    </source>
</evidence>
<organism evidence="7 8">
    <name type="scientific">Akanthomyces muscarius</name>
    <name type="common">Entomopathogenic fungus</name>
    <name type="synonym">Lecanicillium muscarium</name>
    <dbReference type="NCBI Taxonomy" id="2231603"/>
    <lineage>
        <taxon>Eukaryota</taxon>
        <taxon>Fungi</taxon>
        <taxon>Dikarya</taxon>
        <taxon>Ascomycota</taxon>
        <taxon>Pezizomycotina</taxon>
        <taxon>Sordariomycetes</taxon>
        <taxon>Hypocreomycetidae</taxon>
        <taxon>Hypocreales</taxon>
        <taxon>Cordycipitaceae</taxon>
        <taxon>Akanthomyces</taxon>
    </lineage>
</organism>
<evidence type="ECO:0000256" key="2">
    <source>
        <dbReference type="ARBA" id="ARBA00010617"/>
    </source>
</evidence>
<dbReference type="PANTHER" id="PTHR24305">
    <property type="entry name" value="CYTOCHROME P450"/>
    <property type="match status" value="1"/>
</dbReference>
<keyword evidence="6" id="KW-0812">Transmembrane</keyword>
<name>A0A9W8QQ46_AKAMU</name>
<dbReference type="Gene3D" id="1.10.630.10">
    <property type="entry name" value="Cytochrome P450"/>
    <property type="match status" value="1"/>
</dbReference>
<evidence type="ECO:0000256" key="6">
    <source>
        <dbReference type="SAM" id="Phobius"/>
    </source>
</evidence>
<evidence type="ECO:0000256" key="5">
    <source>
        <dbReference type="ARBA" id="ARBA00023004"/>
    </source>
</evidence>
<dbReference type="GO" id="GO:0004497">
    <property type="term" value="F:monooxygenase activity"/>
    <property type="evidence" value="ECO:0007669"/>
    <property type="project" value="InterPro"/>
</dbReference>
<evidence type="ECO:0000256" key="4">
    <source>
        <dbReference type="ARBA" id="ARBA00022723"/>
    </source>
</evidence>
<dbReference type="GO" id="GO:0016705">
    <property type="term" value="F:oxidoreductase activity, acting on paired donors, with incorporation or reduction of molecular oxygen"/>
    <property type="evidence" value="ECO:0007669"/>
    <property type="project" value="InterPro"/>
</dbReference>
<comment type="similarity">
    <text evidence="2">Belongs to the cytochrome P450 family.</text>
</comment>
<keyword evidence="8" id="KW-1185">Reference proteome</keyword>
<dbReference type="KEGG" id="amus:LMH87_007082"/>